<evidence type="ECO:0000313" key="7">
    <source>
        <dbReference type="EMBL" id="PZQ13960.1"/>
    </source>
</evidence>
<dbReference type="Gene3D" id="3.40.140.10">
    <property type="entry name" value="Cytidine Deaminase, domain 2"/>
    <property type="match status" value="1"/>
</dbReference>
<proteinExistence type="predicted"/>
<keyword evidence="3" id="KW-0378">Hydrolase</keyword>
<dbReference type="Pfam" id="PF04002">
    <property type="entry name" value="RadC"/>
    <property type="match status" value="1"/>
</dbReference>
<dbReference type="AlphaFoldDB" id="A0A2W5MKI7"/>
<dbReference type="GO" id="GO:0006508">
    <property type="term" value="P:proteolysis"/>
    <property type="evidence" value="ECO:0007669"/>
    <property type="project" value="UniProtKB-KW"/>
</dbReference>
<reference evidence="7 8" key="1">
    <citation type="submission" date="2017-08" db="EMBL/GenBank/DDBJ databases">
        <title>Infants hospitalized years apart are colonized by the same room-sourced microbial strains.</title>
        <authorList>
            <person name="Brooks B."/>
            <person name="Olm M.R."/>
            <person name="Firek B.A."/>
            <person name="Baker R."/>
            <person name="Thomas B.C."/>
            <person name="Morowitz M.J."/>
            <person name="Banfield J.F."/>
        </authorList>
    </citation>
    <scope>NUCLEOTIDE SEQUENCE [LARGE SCALE GENOMIC DNA]</scope>
    <source>
        <strain evidence="7">S2_005_003_R2_42</strain>
    </source>
</reference>
<name>A0A2W5MKI7_9GAMM</name>
<sequence length="159" mass="17776">MSHESHSLAASLMVRDARGRRYRPATDEQILEAARQVIDRKMQRGLAFKSPADVQAYLRTKLASLEHEMFAVLFLDQKHRLIEYVEMFRGTIHEAAVHPREVVKMALRLNAAAVIVSHNHPSGDPSPSGADRSVTCRRLLDHIIVGGRSSVSMAQRGLT</sequence>
<dbReference type="PANTHER" id="PTHR30471">
    <property type="entry name" value="DNA REPAIR PROTEIN RADC"/>
    <property type="match status" value="1"/>
</dbReference>
<organism evidence="7 8">
    <name type="scientific">Rhodanobacter denitrificans</name>
    <dbReference type="NCBI Taxonomy" id="666685"/>
    <lineage>
        <taxon>Bacteria</taxon>
        <taxon>Pseudomonadati</taxon>
        <taxon>Pseudomonadota</taxon>
        <taxon>Gammaproteobacteria</taxon>
        <taxon>Lysobacterales</taxon>
        <taxon>Rhodanobacteraceae</taxon>
        <taxon>Rhodanobacter</taxon>
    </lineage>
</organism>
<keyword evidence="4" id="KW-0862">Zinc</keyword>
<evidence type="ECO:0000256" key="1">
    <source>
        <dbReference type="ARBA" id="ARBA00022670"/>
    </source>
</evidence>
<dbReference type="InterPro" id="IPR037518">
    <property type="entry name" value="MPN"/>
</dbReference>
<dbReference type="PROSITE" id="PS50249">
    <property type="entry name" value="MPN"/>
    <property type="match status" value="1"/>
</dbReference>
<evidence type="ECO:0000313" key="8">
    <source>
        <dbReference type="Proteomes" id="UP000249046"/>
    </source>
</evidence>
<feature type="domain" description="MPN" evidence="6">
    <location>
        <begin position="47"/>
        <end position="159"/>
    </location>
</feature>
<evidence type="ECO:0000256" key="5">
    <source>
        <dbReference type="ARBA" id="ARBA00023049"/>
    </source>
</evidence>
<dbReference type="InterPro" id="IPR020891">
    <property type="entry name" value="UPF0758_CS"/>
</dbReference>
<dbReference type="SUPFAM" id="SSF102712">
    <property type="entry name" value="JAB1/MPN domain"/>
    <property type="match status" value="1"/>
</dbReference>
<keyword evidence="2" id="KW-0479">Metal-binding</keyword>
<dbReference type="CDD" id="cd08071">
    <property type="entry name" value="MPN_DUF2466"/>
    <property type="match status" value="1"/>
</dbReference>
<dbReference type="EMBL" id="QFPO01000008">
    <property type="protein sequence ID" value="PZQ13960.1"/>
    <property type="molecule type" value="Genomic_DNA"/>
</dbReference>
<dbReference type="PANTHER" id="PTHR30471:SF3">
    <property type="entry name" value="UPF0758 PROTEIN YEES-RELATED"/>
    <property type="match status" value="1"/>
</dbReference>
<evidence type="ECO:0000256" key="3">
    <source>
        <dbReference type="ARBA" id="ARBA00022801"/>
    </source>
</evidence>
<dbReference type="GO" id="GO:0046872">
    <property type="term" value="F:metal ion binding"/>
    <property type="evidence" value="ECO:0007669"/>
    <property type="project" value="UniProtKB-KW"/>
</dbReference>
<keyword evidence="5" id="KW-0482">Metalloprotease</keyword>
<gene>
    <name evidence="7" type="ORF">DI564_10330</name>
</gene>
<evidence type="ECO:0000256" key="2">
    <source>
        <dbReference type="ARBA" id="ARBA00022723"/>
    </source>
</evidence>
<dbReference type="GO" id="GO:0008237">
    <property type="term" value="F:metallopeptidase activity"/>
    <property type="evidence" value="ECO:0007669"/>
    <property type="project" value="UniProtKB-KW"/>
</dbReference>
<evidence type="ECO:0000256" key="4">
    <source>
        <dbReference type="ARBA" id="ARBA00022833"/>
    </source>
</evidence>
<accession>A0A2W5MKI7</accession>
<keyword evidence="1" id="KW-0645">Protease</keyword>
<dbReference type="PROSITE" id="PS01302">
    <property type="entry name" value="UPF0758"/>
    <property type="match status" value="1"/>
</dbReference>
<dbReference type="InterPro" id="IPR001405">
    <property type="entry name" value="UPF0758"/>
</dbReference>
<comment type="caution">
    <text evidence="7">The sequence shown here is derived from an EMBL/GenBank/DDBJ whole genome shotgun (WGS) entry which is preliminary data.</text>
</comment>
<protein>
    <submittedName>
        <fullName evidence="7">DNA repair protein RadC</fullName>
    </submittedName>
</protein>
<dbReference type="InterPro" id="IPR025657">
    <property type="entry name" value="RadC_JAB"/>
</dbReference>
<evidence type="ECO:0000259" key="6">
    <source>
        <dbReference type="PROSITE" id="PS50249"/>
    </source>
</evidence>
<dbReference type="Proteomes" id="UP000249046">
    <property type="component" value="Unassembled WGS sequence"/>
</dbReference>